<dbReference type="GeneID" id="85350304"/>
<feature type="non-terminal residue" evidence="1">
    <location>
        <position position="83"/>
    </location>
</feature>
<organism evidence="1 2">
    <name type="scientific">Armillaria tabescens</name>
    <name type="common">Ringless honey mushroom</name>
    <name type="synonym">Agaricus tabescens</name>
    <dbReference type="NCBI Taxonomy" id="1929756"/>
    <lineage>
        <taxon>Eukaryota</taxon>
        <taxon>Fungi</taxon>
        <taxon>Dikarya</taxon>
        <taxon>Basidiomycota</taxon>
        <taxon>Agaricomycotina</taxon>
        <taxon>Agaricomycetes</taxon>
        <taxon>Agaricomycetidae</taxon>
        <taxon>Agaricales</taxon>
        <taxon>Marasmiineae</taxon>
        <taxon>Physalacriaceae</taxon>
        <taxon>Desarmillaria</taxon>
    </lineage>
</organism>
<gene>
    <name evidence="1" type="ORF">EV420DRAFT_1254350</name>
</gene>
<evidence type="ECO:0008006" key="3">
    <source>
        <dbReference type="Google" id="ProtNLM"/>
    </source>
</evidence>
<keyword evidence="2" id="KW-1185">Reference proteome</keyword>
<protein>
    <recommendedName>
        <fullName evidence="3">Helicase ATP-binding domain-containing protein</fullName>
    </recommendedName>
</protein>
<feature type="non-terminal residue" evidence="1">
    <location>
        <position position="1"/>
    </location>
</feature>
<dbReference type="AlphaFoldDB" id="A0AA39J966"/>
<evidence type="ECO:0000313" key="2">
    <source>
        <dbReference type="Proteomes" id="UP001175211"/>
    </source>
</evidence>
<dbReference type="Proteomes" id="UP001175211">
    <property type="component" value="Unassembled WGS sequence"/>
</dbReference>
<proteinExistence type="predicted"/>
<accession>A0AA39J966</accession>
<comment type="caution">
    <text evidence="1">The sequence shown here is derived from an EMBL/GenBank/DDBJ whole genome shotgun (WGS) entry which is preliminary data.</text>
</comment>
<sequence>FRKTIRRVFVDETHFIYFAGTPRYNVPAFRPSWGRLNEIKILLPSIPWQVLTATSPPHVLSAIETAVLKPNDELIRITSNRPN</sequence>
<evidence type="ECO:0000313" key="1">
    <source>
        <dbReference type="EMBL" id="KAK0437109.1"/>
    </source>
</evidence>
<name>A0AA39J966_ARMTA</name>
<dbReference type="EMBL" id="JAUEPS010000117">
    <property type="protein sequence ID" value="KAK0437109.1"/>
    <property type="molecule type" value="Genomic_DNA"/>
</dbReference>
<dbReference type="RefSeq" id="XP_060322475.1">
    <property type="nucleotide sequence ID" value="XM_060466756.1"/>
</dbReference>
<dbReference type="InterPro" id="IPR027417">
    <property type="entry name" value="P-loop_NTPase"/>
</dbReference>
<reference evidence="1" key="1">
    <citation type="submission" date="2023-06" db="EMBL/GenBank/DDBJ databases">
        <authorList>
            <consortium name="Lawrence Berkeley National Laboratory"/>
            <person name="Ahrendt S."/>
            <person name="Sahu N."/>
            <person name="Indic B."/>
            <person name="Wong-Bajracharya J."/>
            <person name="Merenyi Z."/>
            <person name="Ke H.-M."/>
            <person name="Monk M."/>
            <person name="Kocsube S."/>
            <person name="Drula E."/>
            <person name="Lipzen A."/>
            <person name="Balint B."/>
            <person name="Henrissat B."/>
            <person name="Andreopoulos B."/>
            <person name="Martin F.M."/>
            <person name="Harder C.B."/>
            <person name="Rigling D."/>
            <person name="Ford K.L."/>
            <person name="Foster G.D."/>
            <person name="Pangilinan J."/>
            <person name="Papanicolaou A."/>
            <person name="Barry K."/>
            <person name="LaButti K."/>
            <person name="Viragh M."/>
            <person name="Koriabine M."/>
            <person name="Yan M."/>
            <person name="Riley R."/>
            <person name="Champramary S."/>
            <person name="Plett K.L."/>
            <person name="Tsai I.J."/>
            <person name="Slot J."/>
            <person name="Sipos G."/>
            <person name="Plett J."/>
            <person name="Nagy L.G."/>
            <person name="Grigoriev I.V."/>
        </authorList>
    </citation>
    <scope>NUCLEOTIDE SEQUENCE</scope>
    <source>
        <strain evidence="1">CCBAS 213</strain>
    </source>
</reference>
<dbReference type="Gene3D" id="3.40.50.300">
    <property type="entry name" value="P-loop containing nucleotide triphosphate hydrolases"/>
    <property type="match status" value="1"/>
</dbReference>